<reference evidence="3 4" key="1">
    <citation type="submission" date="2024-07" db="EMBL/GenBank/DDBJ databases">
        <title>Description of Labrys sedimenti sp. nov., isolated from a diclofenac-degrading enrichment culture.</title>
        <authorList>
            <person name="Tancsics A."/>
            <person name="Csepanyi A."/>
        </authorList>
    </citation>
    <scope>NUCLEOTIDE SEQUENCE [LARGE SCALE GENOMIC DNA]</scope>
    <source>
        <strain evidence="3 4">LMG 23578</strain>
    </source>
</reference>
<keyword evidence="2" id="KW-0812">Transmembrane</keyword>
<proteinExistence type="predicted"/>
<keyword evidence="2" id="KW-1133">Transmembrane helix</keyword>
<accession>A0ABV3PX45</accession>
<evidence type="ECO:0008006" key="5">
    <source>
        <dbReference type="Google" id="ProtNLM"/>
    </source>
</evidence>
<dbReference type="PANTHER" id="PTHR32309:SF13">
    <property type="entry name" value="FERRIC ENTEROBACTIN TRANSPORT PROTEIN FEPE"/>
    <property type="match status" value="1"/>
</dbReference>
<dbReference type="RefSeq" id="WP_311944583.1">
    <property type="nucleotide sequence ID" value="NZ_JAVSCS010000053.1"/>
</dbReference>
<dbReference type="InterPro" id="IPR050445">
    <property type="entry name" value="Bact_polysacc_biosynth/exp"/>
</dbReference>
<feature type="transmembrane region" description="Helical" evidence="2">
    <location>
        <begin position="325"/>
        <end position="347"/>
    </location>
</feature>
<keyword evidence="1" id="KW-0175">Coiled coil</keyword>
<name>A0ABV3PX45_9HYPH</name>
<dbReference type="EMBL" id="JBFNQD010000024">
    <property type="protein sequence ID" value="MEW9310257.1"/>
    <property type="molecule type" value="Genomic_DNA"/>
</dbReference>
<feature type="coiled-coil region" evidence="1">
    <location>
        <begin position="157"/>
        <end position="255"/>
    </location>
</feature>
<evidence type="ECO:0000256" key="1">
    <source>
        <dbReference type="SAM" id="Coils"/>
    </source>
</evidence>
<keyword evidence="2" id="KW-0472">Membrane</keyword>
<evidence type="ECO:0000256" key="2">
    <source>
        <dbReference type="SAM" id="Phobius"/>
    </source>
</evidence>
<sequence>MLALLPLALTAFYVFVVATPLYTAESRFAIRGGDVQQPVGVGGLLSSGSSGMGVSGFVDGYAVRDFLQSREAMDGLAKKIDLTKMLTEHPADPLVSLPDNPSPDELYRAYKSLVTVRYNMIEQIVVLQVEAFTPEDSVKISNALIDLSDTFANKMNQRALDDALKVAQEEVSRSEQRSAAARLEVANWRNRNANVDPTGDLTVLTNLIGQLEAQLAAAQTDLGQIKATQGDNPRRKSVETRIVTLRKEIDDTRQRLGGGSETVAKQLSSYESLKIAQDFADTNLASARQSLDQARVAILRQQRYVSPIAQPKADYTPTYPQKLTALGSALLVGLALAFLASVTGGLIRNAISGR</sequence>
<evidence type="ECO:0000313" key="3">
    <source>
        <dbReference type="EMBL" id="MEW9310257.1"/>
    </source>
</evidence>
<keyword evidence="4" id="KW-1185">Reference proteome</keyword>
<dbReference type="Proteomes" id="UP001555786">
    <property type="component" value="Unassembled WGS sequence"/>
</dbReference>
<gene>
    <name evidence="3" type="ORF">ABXS05_32265</name>
</gene>
<comment type="caution">
    <text evidence="3">The sequence shown here is derived from an EMBL/GenBank/DDBJ whole genome shotgun (WGS) entry which is preliminary data.</text>
</comment>
<dbReference type="PANTHER" id="PTHR32309">
    <property type="entry name" value="TYROSINE-PROTEIN KINASE"/>
    <property type="match status" value="1"/>
</dbReference>
<evidence type="ECO:0000313" key="4">
    <source>
        <dbReference type="Proteomes" id="UP001555786"/>
    </source>
</evidence>
<organism evidence="3 4">
    <name type="scientific">Labrys neptuniae</name>
    <dbReference type="NCBI Taxonomy" id="376174"/>
    <lineage>
        <taxon>Bacteria</taxon>
        <taxon>Pseudomonadati</taxon>
        <taxon>Pseudomonadota</taxon>
        <taxon>Alphaproteobacteria</taxon>
        <taxon>Hyphomicrobiales</taxon>
        <taxon>Xanthobacteraceae</taxon>
        <taxon>Labrys</taxon>
    </lineage>
</organism>
<protein>
    <recommendedName>
        <fullName evidence="5">Sugar ABC transporter</fullName>
    </recommendedName>
</protein>